<dbReference type="InterPro" id="IPR038763">
    <property type="entry name" value="DHH_sf"/>
</dbReference>
<dbReference type="AlphaFoldDB" id="A0A0F0CRJ1"/>
<dbReference type="Gene3D" id="3.90.1640.10">
    <property type="entry name" value="inorganic pyrophosphatase (n-terminal core)"/>
    <property type="match status" value="1"/>
</dbReference>
<dbReference type="Gene3D" id="3.10.310.30">
    <property type="match status" value="1"/>
</dbReference>
<dbReference type="InterPro" id="IPR003156">
    <property type="entry name" value="DHHA1_dom"/>
</dbReference>
<accession>A0A0F0CRJ1</accession>
<evidence type="ECO:0000259" key="2">
    <source>
        <dbReference type="Pfam" id="PF02272"/>
    </source>
</evidence>
<comment type="caution">
    <text evidence="3">The sequence shown here is derived from an EMBL/GenBank/DDBJ whole genome shotgun (WGS) entry which is preliminary data.</text>
</comment>
<dbReference type="EMBL" id="JYNY01000409">
    <property type="protein sequence ID" value="KJJ84055.1"/>
    <property type="molecule type" value="Genomic_DNA"/>
</dbReference>
<organism evidence="3 4">
    <name type="scientific">Candidatus Omnitrophus magneticus</name>
    <dbReference type="NCBI Taxonomy" id="1609969"/>
    <lineage>
        <taxon>Bacteria</taxon>
        <taxon>Pseudomonadati</taxon>
        <taxon>Candidatus Omnitrophota</taxon>
        <taxon>Candidatus Omnitrophus</taxon>
    </lineage>
</organism>
<dbReference type="Proteomes" id="UP000033428">
    <property type="component" value="Unassembled WGS sequence"/>
</dbReference>
<evidence type="ECO:0000259" key="1">
    <source>
        <dbReference type="Pfam" id="PF01368"/>
    </source>
</evidence>
<dbReference type="InterPro" id="IPR051319">
    <property type="entry name" value="Oligoribo/pAp-PDE_c-di-AMP_PDE"/>
</dbReference>
<feature type="domain" description="DDH" evidence="1">
    <location>
        <begin position="19"/>
        <end position="159"/>
    </location>
</feature>
<dbReference type="GO" id="GO:0003676">
    <property type="term" value="F:nucleic acid binding"/>
    <property type="evidence" value="ECO:0007669"/>
    <property type="project" value="InterPro"/>
</dbReference>
<sequence>MNFNGIDSIVQALKERDDFIITSHINPEGDSIGSQIAVFHILKSLGKNVIMLNQDVVPDNLHFLCEGAPIYSALPETFRPKSAVIVDCPVKERTGAIIRQIEQCDFLINIDHHISNNFFGTINWVESTASSTGEMIYHIVKKLGIPWNLFLAKAIYSAIITDTGMFNYDNTTRATHEIAGELISYGIKPNNIFSKIFESKSIAHMRLLGKVLQTLTIEQNSSLAYMTLTRKMWDGESINDVATDEFISYPRSIKGVEVAIFFKEKPNMENGKVSVSFRSSGSIDVNRLAGLFGGGGHARASGCVIKGTVEEVQEMVLKEAKKIIKK</sequence>
<protein>
    <submittedName>
        <fullName evidence="3">Phosphoesterase RecJ domain-containing protein</fullName>
    </submittedName>
</protein>
<dbReference type="Pfam" id="PF01368">
    <property type="entry name" value="DHH"/>
    <property type="match status" value="1"/>
</dbReference>
<reference evidence="3 4" key="1">
    <citation type="submission" date="2015-02" db="EMBL/GenBank/DDBJ databases">
        <title>Single-cell genomics of uncultivated deep-branching MTB reveals a conserved set of magnetosome genes.</title>
        <authorList>
            <person name="Kolinko S."/>
            <person name="Richter M."/>
            <person name="Glockner F.O."/>
            <person name="Brachmann A."/>
            <person name="Schuler D."/>
        </authorList>
    </citation>
    <scope>NUCLEOTIDE SEQUENCE [LARGE SCALE GENOMIC DNA]</scope>
    <source>
        <strain evidence="3">SKK-01</strain>
    </source>
</reference>
<keyword evidence="4" id="KW-1185">Reference proteome</keyword>
<dbReference type="Pfam" id="PF02272">
    <property type="entry name" value="DHHA1"/>
    <property type="match status" value="1"/>
</dbReference>
<proteinExistence type="predicted"/>
<dbReference type="PATRIC" id="fig|1609969.3.peg.2185"/>
<feature type="domain" description="DHHA1" evidence="2">
    <location>
        <begin position="223"/>
        <end position="326"/>
    </location>
</feature>
<evidence type="ECO:0000313" key="4">
    <source>
        <dbReference type="Proteomes" id="UP000033428"/>
    </source>
</evidence>
<dbReference type="PANTHER" id="PTHR47618">
    <property type="entry name" value="BIFUNCTIONAL OLIGORIBONUCLEASE AND PAP PHOSPHATASE NRNA"/>
    <property type="match status" value="1"/>
</dbReference>
<name>A0A0F0CRJ1_9BACT</name>
<evidence type="ECO:0000313" key="3">
    <source>
        <dbReference type="EMBL" id="KJJ84055.1"/>
    </source>
</evidence>
<dbReference type="PANTHER" id="PTHR47618:SF1">
    <property type="entry name" value="BIFUNCTIONAL OLIGORIBONUCLEASE AND PAP PHOSPHATASE NRNA"/>
    <property type="match status" value="1"/>
</dbReference>
<gene>
    <name evidence="3" type="ORF">OMAG_002054</name>
</gene>
<dbReference type="InterPro" id="IPR001667">
    <property type="entry name" value="DDH_dom"/>
</dbReference>
<dbReference type="SUPFAM" id="SSF64182">
    <property type="entry name" value="DHH phosphoesterases"/>
    <property type="match status" value="1"/>
</dbReference>